<dbReference type="GO" id="GO:0016747">
    <property type="term" value="F:acyltransferase activity, transferring groups other than amino-acyl groups"/>
    <property type="evidence" value="ECO:0007669"/>
    <property type="project" value="InterPro"/>
</dbReference>
<proteinExistence type="predicted"/>
<dbReference type="RefSeq" id="WP_213172861.1">
    <property type="nucleotide sequence ID" value="NZ_CP070496.1"/>
</dbReference>
<dbReference type="PANTHER" id="PTHR42791:SF1">
    <property type="entry name" value="N-ACETYLTRANSFERASE DOMAIN-CONTAINING PROTEIN"/>
    <property type="match status" value="1"/>
</dbReference>
<sequence length="195" mass="21759">MKDSVTRATISECSQVAQLIAEAFHALDVAKWLVPDADERARVLPRNFAIVAEHALRHGSVYWSAERDAVAVWFPHDGEPLPEIEDYDQRLLAACGEATPRFQVLDGHFDKAHPHEPHHYAAMLAVSPSRQGRGLGGSLLSHHLDQLDRTGTPAYLEAACARSRELYLRLGFKDLEPFTLPDGPTMYPMWRPAQG</sequence>
<dbReference type="Pfam" id="PF00583">
    <property type="entry name" value="Acetyltransf_1"/>
    <property type="match status" value="1"/>
</dbReference>
<protein>
    <submittedName>
        <fullName evidence="2">GNAT family N-acetyltransferase</fullName>
    </submittedName>
</protein>
<dbReference type="PANTHER" id="PTHR42791">
    <property type="entry name" value="GNAT FAMILY ACETYLTRANSFERASE"/>
    <property type="match status" value="1"/>
</dbReference>
<dbReference type="Proteomes" id="UP000662939">
    <property type="component" value="Chromosome"/>
</dbReference>
<dbReference type="KEGG" id="nav:JQS30_08205"/>
<gene>
    <name evidence="2" type="ORF">JQS30_08205</name>
</gene>
<dbReference type="AlphaFoldDB" id="A0A895XNC2"/>
<accession>A0A895XNC2</accession>
<evidence type="ECO:0000313" key="2">
    <source>
        <dbReference type="EMBL" id="QSB06854.1"/>
    </source>
</evidence>
<dbReference type="InterPro" id="IPR052523">
    <property type="entry name" value="Trichothecene_AcTrans"/>
</dbReference>
<dbReference type="InterPro" id="IPR016181">
    <property type="entry name" value="Acyl_CoA_acyltransferase"/>
</dbReference>
<dbReference type="SUPFAM" id="SSF55729">
    <property type="entry name" value="Acyl-CoA N-acyltransferases (Nat)"/>
    <property type="match status" value="1"/>
</dbReference>
<dbReference type="PROSITE" id="PS51186">
    <property type="entry name" value="GNAT"/>
    <property type="match status" value="1"/>
</dbReference>
<dbReference type="Gene3D" id="3.40.630.30">
    <property type="match status" value="1"/>
</dbReference>
<feature type="domain" description="N-acetyltransferase" evidence="1">
    <location>
        <begin position="60"/>
        <end position="194"/>
    </location>
</feature>
<evidence type="ECO:0000313" key="3">
    <source>
        <dbReference type="Proteomes" id="UP000662939"/>
    </source>
</evidence>
<reference evidence="2" key="1">
    <citation type="submission" date="2021-02" db="EMBL/GenBank/DDBJ databases">
        <title>Natronoglycomyces albus gen. nov., sp. nov, a haloalkaliphilic actinobacterium from a soda solonchak soil.</title>
        <authorList>
            <person name="Sorokin D.Y."/>
            <person name="Khijniak T.V."/>
            <person name="Zakharycheva A.P."/>
            <person name="Boueva O.V."/>
            <person name="Ariskina E.V."/>
            <person name="Hahnke R.L."/>
            <person name="Bunk B."/>
            <person name="Sproer C."/>
            <person name="Schumann P."/>
            <person name="Evtushenko L.I."/>
            <person name="Kublanov I.V."/>
        </authorList>
    </citation>
    <scope>NUCLEOTIDE SEQUENCE</scope>
    <source>
        <strain evidence="2">DSM 106290</strain>
    </source>
</reference>
<keyword evidence="3" id="KW-1185">Reference proteome</keyword>
<dbReference type="EMBL" id="CP070496">
    <property type="protein sequence ID" value="QSB06854.1"/>
    <property type="molecule type" value="Genomic_DNA"/>
</dbReference>
<dbReference type="InterPro" id="IPR000182">
    <property type="entry name" value="GNAT_dom"/>
</dbReference>
<dbReference type="CDD" id="cd04301">
    <property type="entry name" value="NAT_SF"/>
    <property type="match status" value="1"/>
</dbReference>
<organism evidence="2 3">
    <name type="scientific">Natronoglycomyces albus</name>
    <dbReference type="NCBI Taxonomy" id="2811108"/>
    <lineage>
        <taxon>Bacteria</taxon>
        <taxon>Bacillati</taxon>
        <taxon>Actinomycetota</taxon>
        <taxon>Actinomycetes</taxon>
        <taxon>Glycomycetales</taxon>
        <taxon>Glycomycetaceae</taxon>
        <taxon>Natronoglycomyces</taxon>
    </lineage>
</organism>
<evidence type="ECO:0000259" key="1">
    <source>
        <dbReference type="PROSITE" id="PS51186"/>
    </source>
</evidence>
<name>A0A895XNC2_9ACTN</name>